<protein>
    <submittedName>
        <fullName evidence="1">Uncharacterized protein</fullName>
    </submittedName>
</protein>
<evidence type="ECO:0000313" key="1">
    <source>
        <dbReference type="EMBL" id="KAG5651164.1"/>
    </source>
</evidence>
<dbReference type="Proteomes" id="UP000717328">
    <property type="component" value="Unassembled WGS sequence"/>
</dbReference>
<gene>
    <name evidence="1" type="ORF">H0H81_009656</name>
</gene>
<name>A0A9P7KIR0_9AGAR</name>
<accession>A0A9P7KIR0</accession>
<evidence type="ECO:0000313" key="2">
    <source>
        <dbReference type="Proteomes" id="UP000717328"/>
    </source>
</evidence>
<organism evidence="1 2">
    <name type="scientific">Sphagnurus paluster</name>
    <dbReference type="NCBI Taxonomy" id="117069"/>
    <lineage>
        <taxon>Eukaryota</taxon>
        <taxon>Fungi</taxon>
        <taxon>Dikarya</taxon>
        <taxon>Basidiomycota</taxon>
        <taxon>Agaricomycotina</taxon>
        <taxon>Agaricomycetes</taxon>
        <taxon>Agaricomycetidae</taxon>
        <taxon>Agaricales</taxon>
        <taxon>Tricholomatineae</taxon>
        <taxon>Lyophyllaceae</taxon>
        <taxon>Sphagnurus</taxon>
    </lineage>
</organism>
<reference evidence="1" key="2">
    <citation type="submission" date="2021-10" db="EMBL/GenBank/DDBJ databases">
        <title>Phylogenomics reveals ancestral predisposition of the termite-cultivated fungus Termitomyces towards a domesticated lifestyle.</title>
        <authorList>
            <person name="Auxier B."/>
            <person name="Grum-Grzhimaylo A."/>
            <person name="Cardenas M.E."/>
            <person name="Lodge J.D."/>
            <person name="Laessoe T."/>
            <person name="Pedersen O."/>
            <person name="Smith M.E."/>
            <person name="Kuyper T.W."/>
            <person name="Franco-Molano E.A."/>
            <person name="Baroni T.J."/>
            <person name="Aanen D.K."/>
        </authorList>
    </citation>
    <scope>NUCLEOTIDE SEQUENCE</scope>
    <source>
        <strain evidence="1">D49</strain>
    </source>
</reference>
<comment type="caution">
    <text evidence="1">The sequence shown here is derived from an EMBL/GenBank/DDBJ whole genome shotgun (WGS) entry which is preliminary data.</text>
</comment>
<dbReference type="EMBL" id="JABCKI010000287">
    <property type="protein sequence ID" value="KAG5651164.1"/>
    <property type="molecule type" value="Genomic_DNA"/>
</dbReference>
<proteinExistence type="predicted"/>
<sequence length="133" mass="15217">MIKLECGVYSFHDSKESGWEMIYRILQNVEEANHQTEKSLAIQDELVEIARILPDTSAGRSLRYTLRELLEIQQRAAAQLKDEDASDLRAENERKLASTEQQLNDLGIPLEHRLRSWILKVRSPNALGSTSRA</sequence>
<keyword evidence="2" id="KW-1185">Reference proteome</keyword>
<dbReference type="AlphaFoldDB" id="A0A9P7KIR0"/>
<reference evidence="1" key="1">
    <citation type="submission" date="2021-02" db="EMBL/GenBank/DDBJ databases">
        <authorList>
            <person name="Nieuwenhuis M."/>
            <person name="Van De Peppel L.J.J."/>
        </authorList>
    </citation>
    <scope>NUCLEOTIDE SEQUENCE</scope>
    <source>
        <strain evidence="1">D49</strain>
    </source>
</reference>